<organism evidence="3 4">
    <name type="scientific">Bacteroides clarus</name>
    <dbReference type="NCBI Taxonomy" id="626929"/>
    <lineage>
        <taxon>Bacteria</taxon>
        <taxon>Pseudomonadati</taxon>
        <taxon>Bacteroidota</taxon>
        <taxon>Bacteroidia</taxon>
        <taxon>Bacteroidales</taxon>
        <taxon>Bacteroidaceae</taxon>
        <taxon>Bacteroides</taxon>
    </lineage>
</organism>
<dbReference type="Gene3D" id="2.30.110.10">
    <property type="entry name" value="Electron Transport, Fmn-binding Protein, Chain A"/>
    <property type="match status" value="1"/>
</dbReference>
<dbReference type="AlphaFoldDB" id="A0A1Y3YLJ6"/>
<dbReference type="PANTHER" id="PTHR34818:SF1">
    <property type="entry name" value="PROTEIN BLI-3"/>
    <property type="match status" value="1"/>
</dbReference>
<dbReference type="InterPro" id="IPR025868">
    <property type="entry name" value="Zn_ribbon_dom_put"/>
</dbReference>
<feature type="domain" description="Putative zinc ribbon" evidence="2">
    <location>
        <begin position="5"/>
        <end position="89"/>
    </location>
</feature>
<evidence type="ECO:0008006" key="5">
    <source>
        <dbReference type="Google" id="ProtNLM"/>
    </source>
</evidence>
<dbReference type="InterPro" id="IPR012349">
    <property type="entry name" value="Split_barrel_FMN-bd"/>
</dbReference>
<dbReference type="SUPFAM" id="SSF50475">
    <property type="entry name" value="FMN-binding split barrel"/>
    <property type="match status" value="1"/>
</dbReference>
<comment type="caution">
    <text evidence="3">The sequence shown here is derived from an EMBL/GenBank/DDBJ whole genome shotgun (WGS) entry which is preliminary data.</text>
</comment>
<feature type="domain" description="Pyridoxamine 5'-phosphate oxidase N-terminal" evidence="1">
    <location>
        <begin position="94"/>
        <end position="213"/>
    </location>
</feature>
<evidence type="ECO:0000313" key="4">
    <source>
        <dbReference type="Proteomes" id="UP000195386"/>
    </source>
</evidence>
<dbReference type="RefSeq" id="WP_087426975.1">
    <property type="nucleotide sequence ID" value="NZ_NFII01000024.1"/>
</dbReference>
<gene>
    <name evidence="3" type="ORF">B5F97_16935</name>
</gene>
<name>A0A1Y3YLJ6_9BACE</name>
<dbReference type="InterPro" id="IPR052917">
    <property type="entry name" value="Stress-Dev_Protein"/>
</dbReference>
<dbReference type="PANTHER" id="PTHR34818">
    <property type="entry name" value="PROTEIN BLI-3"/>
    <property type="match status" value="1"/>
</dbReference>
<dbReference type="Pfam" id="PF01243">
    <property type="entry name" value="PNPOx_N"/>
    <property type="match status" value="1"/>
</dbReference>
<accession>A0A1Y3YLJ6</accession>
<evidence type="ECO:0000259" key="2">
    <source>
        <dbReference type="Pfam" id="PF12674"/>
    </source>
</evidence>
<dbReference type="InterPro" id="IPR011576">
    <property type="entry name" value="Pyridox_Oxase_N"/>
</dbReference>
<dbReference type="Pfam" id="PF12674">
    <property type="entry name" value="Zn_ribbon_2"/>
    <property type="match status" value="1"/>
</dbReference>
<sequence>MKQRICQSCGMPMPTDDLLGTHGNGCLCTEYCCHCFQKGFFTNHSLEEQIELNTQSESLAAFNEASGSNFTKEEAIEGLRKFLPTLKRWMPIRQQAEWVLEQCGYIILSTISENGYPRPVAIDLLRHIGISTLWMTTALSTEKVKHIRLNSKAGVCFVHEADSVTLTGKIEILTDAETRQSFWQDYMLHYFPQGVNDPDYCILCFHTEEAVLWIDRKFERIVL</sequence>
<protein>
    <recommendedName>
        <fullName evidence="5">General stress protein</fullName>
    </recommendedName>
</protein>
<proteinExistence type="predicted"/>
<dbReference type="Proteomes" id="UP000195386">
    <property type="component" value="Unassembled WGS sequence"/>
</dbReference>
<reference evidence="4" key="1">
    <citation type="submission" date="2017-04" db="EMBL/GenBank/DDBJ databases">
        <title>Function of individual gut microbiota members based on whole genome sequencing of pure cultures obtained from chicken caecum.</title>
        <authorList>
            <person name="Medvecky M."/>
            <person name="Cejkova D."/>
            <person name="Polansky O."/>
            <person name="Karasova D."/>
            <person name="Kubasova T."/>
            <person name="Cizek A."/>
            <person name="Rychlik I."/>
        </authorList>
    </citation>
    <scope>NUCLEOTIDE SEQUENCE [LARGE SCALE GENOMIC DNA]</scope>
    <source>
        <strain evidence="4">An43</strain>
    </source>
</reference>
<evidence type="ECO:0000313" key="3">
    <source>
        <dbReference type="EMBL" id="OUN98606.1"/>
    </source>
</evidence>
<evidence type="ECO:0000259" key="1">
    <source>
        <dbReference type="Pfam" id="PF01243"/>
    </source>
</evidence>
<dbReference type="EMBL" id="NFII01000024">
    <property type="protein sequence ID" value="OUN98606.1"/>
    <property type="molecule type" value="Genomic_DNA"/>
</dbReference>